<evidence type="ECO:0000256" key="2">
    <source>
        <dbReference type="ARBA" id="ARBA00022741"/>
    </source>
</evidence>
<feature type="domain" description="Aminoacyl-tRNA synthetase class II (D/K/N)" evidence="6">
    <location>
        <begin position="1"/>
        <end position="41"/>
    </location>
</feature>
<evidence type="ECO:0000259" key="6">
    <source>
        <dbReference type="Pfam" id="PF00152"/>
    </source>
</evidence>
<accession>A0A645FIP5</accession>
<dbReference type="InterPro" id="IPR004364">
    <property type="entry name" value="Aa-tRNA-synt_II"/>
</dbReference>
<keyword evidence="4" id="KW-0648">Protein biosynthesis</keyword>
<dbReference type="Gene3D" id="3.30.930.10">
    <property type="entry name" value="Bira Bifunctional Protein, Domain 2"/>
    <property type="match status" value="1"/>
</dbReference>
<gene>
    <name evidence="7" type="primary">aspS_45</name>
    <name evidence="7" type="ORF">SDC9_159425</name>
</gene>
<keyword evidence="3" id="KW-0067">ATP-binding</keyword>
<reference evidence="7" key="1">
    <citation type="submission" date="2019-08" db="EMBL/GenBank/DDBJ databases">
        <authorList>
            <person name="Kucharzyk K."/>
            <person name="Murdoch R.W."/>
            <person name="Higgins S."/>
            <person name="Loffler F."/>
        </authorList>
    </citation>
    <scope>NUCLEOTIDE SEQUENCE</scope>
</reference>
<comment type="caution">
    <text evidence="7">The sequence shown here is derived from an EMBL/GenBank/DDBJ whole genome shotgun (WGS) entry which is preliminary data.</text>
</comment>
<dbReference type="PANTHER" id="PTHR22594:SF5">
    <property type="entry name" value="ASPARTATE--TRNA LIGASE, MITOCHONDRIAL"/>
    <property type="match status" value="1"/>
</dbReference>
<protein>
    <submittedName>
        <fullName evidence="7">Aspartate--tRNA ligase</fullName>
        <ecNumber evidence="7">6.1.1.12</ecNumber>
    </submittedName>
</protein>
<dbReference type="PANTHER" id="PTHR22594">
    <property type="entry name" value="ASPARTYL/LYSYL-TRNA SYNTHETASE"/>
    <property type="match status" value="1"/>
</dbReference>
<dbReference type="Pfam" id="PF00152">
    <property type="entry name" value="tRNA-synt_2"/>
    <property type="match status" value="1"/>
</dbReference>
<dbReference type="GO" id="GO:0006422">
    <property type="term" value="P:aspartyl-tRNA aminoacylation"/>
    <property type="evidence" value="ECO:0007669"/>
    <property type="project" value="TreeGrafter"/>
</dbReference>
<sequence>MDAFKYGPPPHGGMAYGLDRPAMIITGSTSIRDVIAFPKVQNASCPMTGAPDFVDDKQLRELNIACTKIEE</sequence>
<keyword evidence="1 7" id="KW-0436">Ligase</keyword>
<dbReference type="AlphaFoldDB" id="A0A645FIP5"/>
<organism evidence="7">
    <name type="scientific">bioreactor metagenome</name>
    <dbReference type="NCBI Taxonomy" id="1076179"/>
    <lineage>
        <taxon>unclassified sequences</taxon>
        <taxon>metagenomes</taxon>
        <taxon>ecological metagenomes</taxon>
    </lineage>
</organism>
<proteinExistence type="predicted"/>
<evidence type="ECO:0000256" key="5">
    <source>
        <dbReference type="ARBA" id="ARBA00023146"/>
    </source>
</evidence>
<keyword evidence="2" id="KW-0547">Nucleotide-binding</keyword>
<name>A0A645FIP5_9ZZZZ</name>
<dbReference type="GO" id="GO:0005524">
    <property type="term" value="F:ATP binding"/>
    <property type="evidence" value="ECO:0007669"/>
    <property type="project" value="UniProtKB-KW"/>
</dbReference>
<evidence type="ECO:0000313" key="7">
    <source>
        <dbReference type="EMBL" id="MPN12113.1"/>
    </source>
</evidence>
<dbReference type="EC" id="6.1.1.12" evidence="7"/>
<dbReference type="EMBL" id="VSSQ01058404">
    <property type="protein sequence ID" value="MPN12113.1"/>
    <property type="molecule type" value="Genomic_DNA"/>
</dbReference>
<dbReference type="SUPFAM" id="SSF55681">
    <property type="entry name" value="Class II aaRS and biotin synthetases"/>
    <property type="match status" value="1"/>
</dbReference>
<evidence type="ECO:0000256" key="4">
    <source>
        <dbReference type="ARBA" id="ARBA00022917"/>
    </source>
</evidence>
<evidence type="ECO:0000256" key="3">
    <source>
        <dbReference type="ARBA" id="ARBA00022840"/>
    </source>
</evidence>
<dbReference type="InterPro" id="IPR045864">
    <property type="entry name" value="aa-tRNA-synth_II/BPL/LPL"/>
</dbReference>
<keyword evidence="5" id="KW-0030">Aminoacyl-tRNA synthetase</keyword>
<evidence type="ECO:0000256" key="1">
    <source>
        <dbReference type="ARBA" id="ARBA00022598"/>
    </source>
</evidence>
<dbReference type="GO" id="GO:0004815">
    <property type="term" value="F:aspartate-tRNA ligase activity"/>
    <property type="evidence" value="ECO:0007669"/>
    <property type="project" value="UniProtKB-EC"/>
</dbReference>